<dbReference type="NCBIfam" id="TIGR03780">
    <property type="entry name" value="Bac_Flav_CT_N"/>
    <property type="match status" value="1"/>
</dbReference>
<reference evidence="1" key="1">
    <citation type="submission" date="2022-01" db="EMBL/GenBank/DDBJ databases">
        <title>Novel bile acid biosynthetic pathways are enriched in the microbiome of centenarians.</title>
        <authorList>
            <person name="Sato Y."/>
            <person name="Atarashi K."/>
            <person name="Plichta R.D."/>
            <person name="Arai Y."/>
            <person name="Sasajima S."/>
            <person name="Kearney M.S."/>
            <person name="Suda W."/>
            <person name="Takeshita K."/>
            <person name="Sasaki T."/>
            <person name="Okamoto S."/>
            <person name="Skelly N.A."/>
            <person name="Okamura Y."/>
            <person name="Vlamakis H."/>
            <person name="Li Y."/>
            <person name="Tanoue T."/>
            <person name="Takei H."/>
            <person name="Nittono H."/>
            <person name="Narushima S."/>
            <person name="Irie J."/>
            <person name="Itoh H."/>
            <person name="Moriya K."/>
            <person name="Sugiura Y."/>
            <person name="Suematsu M."/>
            <person name="Moritoki N."/>
            <person name="Shibata S."/>
            <person name="Littman R.D."/>
            <person name="Fischbach A.M."/>
            <person name="Uwamino Y."/>
            <person name="Inoue T."/>
            <person name="Honda A."/>
            <person name="Hattori M."/>
            <person name="Murai T."/>
            <person name="Xavier J.R."/>
            <person name="Hirose N."/>
            <person name="Honda K."/>
        </authorList>
    </citation>
    <scope>NUCLEOTIDE SEQUENCE</scope>
    <source>
        <strain evidence="1">CE91-St7</strain>
    </source>
</reference>
<gene>
    <name evidence="1" type="ORF">CE91St7_41580</name>
</gene>
<dbReference type="AlphaFoldDB" id="A0AA37KIN1"/>
<dbReference type="Proteomes" id="UP001055104">
    <property type="component" value="Unassembled WGS sequence"/>
</dbReference>
<protein>
    <submittedName>
        <fullName evidence="1">Conjugative transposon protein TraN</fullName>
    </submittedName>
</protein>
<evidence type="ECO:0000313" key="1">
    <source>
        <dbReference type="EMBL" id="GKH83274.1"/>
    </source>
</evidence>
<dbReference type="EMBL" id="BQOB01000001">
    <property type="protein sequence ID" value="GKH83274.1"/>
    <property type="molecule type" value="Genomic_DNA"/>
</dbReference>
<evidence type="ECO:0000313" key="2">
    <source>
        <dbReference type="Proteomes" id="UP001055104"/>
    </source>
</evidence>
<dbReference type="Pfam" id="PF13595">
    <property type="entry name" value="DUF4138"/>
    <property type="match status" value="2"/>
</dbReference>
<organism evidence="1 2">
    <name type="scientific">Phocaeicola dorei</name>
    <dbReference type="NCBI Taxonomy" id="357276"/>
    <lineage>
        <taxon>Bacteria</taxon>
        <taxon>Pseudomonadati</taxon>
        <taxon>Bacteroidota</taxon>
        <taxon>Bacteroidia</taxon>
        <taxon>Bacteroidales</taxon>
        <taxon>Bacteroidaceae</taxon>
        <taxon>Phocaeicola</taxon>
    </lineage>
</organism>
<dbReference type="InterPro" id="IPR022298">
    <property type="entry name" value="Conjug_transposon_TraN"/>
</dbReference>
<accession>A0AA37KIN1</accession>
<name>A0AA37KIN1_9BACT</name>
<proteinExistence type="predicted"/>
<sequence>MKDMRLSRIYITGSLLLFLLSGKAQKIDELPAVPLEIGYEKTLHLIFPTEVRYYSIGGDCIIGEKVANCPEIIRLKAAEEGFPGETSLSVVTADTKFYSYAITYNARPKGSYVRVGGQAPEPHTLPVGKDKQTFLIFPAGVTYVDYGSTNVEVEKAEGVDNILAVKATGAFTEDTNISAVVEGGKFYTFGLHYVPVPERSSFVIDKEATQKVAILDEKERSSGQKERIREAIAKRTPLDLGLKDRNAGVEFEVGNIFIDGDILLLRMTLTNRTQIGYTTDFMRFYIQDAKIRKKTAVQQVEQNILFTFDYPEEVPAHESRTFTVAMNKFTIPDKKRLVIEIQEKNGGRHFLYKLRNKSLLAAEEVFRGLKEQRTEDEADRILRRISR</sequence>
<comment type="caution">
    <text evidence="1">The sequence shown here is derived from an EMBL/GenBank/DDBJ whole genome shotgun (WGS) entry which is preliminary data.</text>
</comment>